<evidence type="ECO:0000259" key="12">
    <source>
        <dbReference type="Pfam" id="PF11861"/>
    </source>
</evidence>
<dbReference type="InterPro" id="IPR029063">
    <property type="entry name" value="SAM-dependent_MTases_sf"/>
</dbReference>
<feature type="binding site" evidence="8">
    <location>
        <position position="55"/>
    </location>
    <ligand>
        <name>S-adenosyl-L-methionine</name>
        <dbReference type="ChEBI" id="CHEBI:59789"/>
    </ligand>
</feature>
<dbReference type="GO" id="GO:0008650">
    <property type="term" value="F:rRNA (uridine-2'-O-)-methyltransferase activity"/>
    <property type="evidence" value="ECO:0007669"/>
    <property type="project" value="TreeGrafter"/>
</dbReference>
<dbReference type="InterPro" id="IPR050082">
    <property type="entry name" value="RNA_methyltr_RlmE"/>
</dbReference>
<proteinExistence type="inferred from homology"/>
<protein>
    <recommendedName>
        <fullName evidence="8">Putative rRNA methyltransferase</fullName>
        <ecNumber evidence="8">2.1.1.-</ecNumber>
    </recommendedName>
    <alternativeName>
        <fullName evidence="8">2'-O-ribose RNA methyltransferase SPB1 homolog</fullName>
    </alternativeName>
</protein>
<feature type="region of interest" description="Disordered" evidence="9">
    <location>
        <begin position="507"/>
        <end position="565"/>
    </location>
</feature>
<feature type="compositionally biased region" description="Basic residues" evidence="9">
    <location>
        <begin position="780"/>
        <end position="792"/>
    </location>
</feature>
<dbReference type="InterPro" id="IPR024576">
    <property type="entry name" value="rRNA_MeTfrase_Spb1_DUF3381"/>
</dbReference>
<dbReference type="Gene3D" id="3.40.50.150">
    <property type="entry name" value="Vaccinia Virus protein VP39"/>
    <property type="match status" value="1"/>
</dbReference>
<feature type="active site" description="Proton acceptor" evidence="8">
    <location>
        <position position="156"/>
    </location>
</feature>
<feature type="region of interest" description="Disordered" evidence="9">
    <location>
        <begin position="591"/>
        <end position="651"/>
    </location>
</feature>
<keyword evidence="3 8" id="KW-0698">rRNA processing</keyword>
<keyword evidence="5 8" id="KW-0808">Transferase</keyword>
<dbReference type="EMBL" id="JALJOU010000021">
    <property type="protein sequence ID" value="KAK9837513.1"/>
    <property type="molecule type" value="Genomic_DNA"/>
</dbReference>
<gene>
    <name evidence="13" type="ORF">WJX81_007731</name>
</gene>
<dbReference type="PANTHER" id="PTHR10920">
    <property type="entry name" value="RIBOSOMAL RNA METHYLTRANSFERASE"/>
    <property type="match status" value="1"/>
</dbReference>
<dbReference type="PANTHER" id="PTHR10920:SF13">
    <property type="entry name" value="PRE-RRNA 2'-O-RIBOSE RNA METHYLTRANSFERASE FTSJ3"/>
    <property type="match status" value="1"/>
</dbReference>
<comment type="similarity">
    <text evidence="8">Belongs to the class I-like SAM-binding methyltransferase superfamily. RNA methyltransferase RlmE family. SPB1 subfamily.</text>
</comment>
<feature type="compositionally biased region" description="Basic and acidic residues" evidence="9">
    <location>
        <begin position="793"/>
        <end position="818"/>
    </location>
</feature>
<evidence type="ECO:0000256" key="8">
    <source>
        <dbReference type="HAMAP-Rule" id="MF_03163"/>
    </source>
</evidence>
<evidence type="ECO:0000256" key="5">
    <source>
        <dbReference type="ARBA" id="ARBA00022679"/>
    </source>
</evidence>
<feature type="domain" description="Ribosomal RNA methyltransferase SPB1-like C-terminal" evidence="11">
    <location>
        <begin position="616"/>
        <end position="821"/>
    </location>
</feature>
<dbReference type="GO" id="GO:0030687">
    <property type="term" value="C:preribosome, large subunit precursor"/>
    <property type="evidence" value="ECO:0007669"/>
    <property type="project" value="TreeGrafter"/>
</dbReference>
<feature type="region of interest" description="Disordered" evidence="9">
    <location>
        <begin position="351"/>
        <end position="378"/>
    </location>
</feature>
<dbReference type="Pfam" id="PF01728">
    <property type="entry name" value="FtsJ"/>
    <property type="match status" value="1"/>
</dbReference>
<evidence type="ECO:0000256" key="4">
    <source>
        <dbReference type="ARBA" id="ARBA00022603"/>
    </source>
</evidence>
<dbReference type="GO" id="GO:0000463">
    <property type="term" value="P:maturation of LSU-rRNA from tricistronic rRNA transcript (SSU-rRNA, 5.8S rRNA, LSU-rRNA)"/>
    <property type="evidence" value="ECO:0007669"/>
    <property type="project" value="TreeGrafter"/>
</dbReference>
<dbReference type="GO" id="GO:0005730">
    <property type="term" value="C:nucleolus"/>
    <property type="evidence" value="ECO:0007669"/>
    <property type="project" value="UniProtKB-SubCell"/>
</dbReference>
<feature type="compositionally biased region" description="Basic and acidic residues" evidence="9">
    <location>
        <begin position="763"/>
        <end position="776"/>
    </location>
</feature>
<dbReference type="GO" id="GO:0016435">
    <property type="term" value="F:rRNA (guanine) methyltransferase activity"/>
    <property type="evidence" value="ECO:0007669"/>
    <property type="project" value="TreeGrafter"/>
</dbReference>
<dbReference type="EC" id="2.1.1.-" evidence="8"/>
<keyword evidence="6 8" id="KW-0949">S-adenosyl-L-methionine</keyword>
<feature type="compositionally biased region" description="Basic residues" evidence="9">
    <location>
        <begin position="819"/>
        <end position="831"/>
    </location>
</feature>
<dbReference type="SUPFAM" id="SSF53335">
    <property type="entry name" value="S-adenosyl-L-methionine-dependent methyltransferases"/>
    <property type="match status" value="1"/>
</dbReference>
<dbReference type="AlphaFoldDB" id="A0AAW1RVR9"/>
<evidence type="ECO:0000256" key="6">
    <source>
        <dbReference type="ARBA" id="ARBA00022691"/>
    </source>
</evidence>
<feature type="compositionally biased region" description="Acidic residues" evidence="9">
    <location>
        <begin position="443"/>
        <end position="457"/>
    </location>
</feature>
<evidence type="ECO:0000256" key="3">
    <source>
        <dbReference type="ARBA" id="ARBA00022552"/>
    </source>
</evidence>
<keyword evidence="2 8" id="KW-0690">Ribosome biogenesis</keyword>
<dbReference type="InterPro" id="IPR002877">
    <property type="entry name" value="RNA_MeTrfase_FtsJ_dom"/>
</dbReference>
<evidence type="ECO:0000259" key="11">
    <source>
        <dbReference type="Pfam" id="PF07780"/>
    </source>
</evidence>
<dbReference type="Pfam" id="PF07780">
    <property type="entry name" value="Spb1_C"/>
    <property type="match status" value="1"/>
</dbReference>
<feature type="binding site" evidence="8">
    <location>
        <position position="57"/>
    </location>
    <ligand>
        <name>S-adenosyl-L-methionine</name>
        <dbReference type="ChEBI" id="CHEBI:59789"/>
    </ligand>
</feature>
<evidence type="ECO:0000313" key="14">
    <source>
        <dbReference type="Proteomes" id="UP001445335"/>
    </source>
</evidence>
<feature type="compositionally biased region" description="Low complexity" evidence="9">
    <location>
        <begin position="604"/>
        <end position="630"/>
    </location>
</feature>
<comment type="caution">
    <text evidence="13">The sequence shown here is derived from an EMBL/GenBank/DDBJ whole genome shotgun (WGS) entry which is preliminary data.</text>
</comment>
<keyword evidence="4 8" id="KW-0489">Methyltransferase</keyword>
<feature type="compositionally biased region" description="Acidic residues" evidence="9">
    <location>
        <begin position="362"/>
        <end position="373"/>
    </location>
</feature>
<feature type="compositionally biased region" description="Low complexity" evidence="9">
    <location>
        <begin position="638"/>
        <end position="650"/>
    </location>
</feature>
<evidence type="ECO:0000256" key="7">
    <source>
        <dbReference type="ARBA" id="ARBA00023242"/>
    </source>
</evidence>
<feature type="domain" description="Ribosomal RNA methyltransferase FtsJ" evidence="10">
    <location>
        <begin position="23"/>
        <end position="199"/>
    </location>
</feature>
<accession>A0AAW1RVR9</accession>
<evidence type="ECO:0000256" key="1">
    <source>
        <dbReference type="ARBA" id="ARBA00004604"/>
    </source>
</evidence>
<feature type="binding site" evidence="8">
    <location>
        <position position="91"/>
    </location>
    <ligand>
        <name>S-adenosyl-L-methionine</name>
        <dbReference type="ChEBI" id="CHEBI:59789"/>
    </ligand>
</feature>
<feature type="region of interest" description="Disordered" evidence="9">
    <location>
        <begin position="751"/>
        <end position="849"/>
    </location>
</feature>
<dbReference type="Pfam" id="PF11861">
    <property type="entry name" value="DUF3381"/>
    <property type="match status" value="1"/>
</dbReference>
<comment type="function">
    <text evidence="8">Probable methyltransferase involved in the maturation of rRNA and in the biogenesis of ribosomal subunits.</text>
</comment>
<dbReference type="InterPro" id="IPR012920">
    <property type="entry name" value="rRNA_MeTfrase_SPB1-like_C"/>
</dbReference>
<dbReference type="Proteomes" id="UP001445335">
    <property type="component" value="Unassembled WGS sequence"/>
</dbReference>
<feature type="compositionally biased region" description="Gly residues" evidence="9">
    <location>
        <begin position="832"/>
        <end position="842"/>
    </location>
</feature>
<dbReference type="InterPro" id="IPR015507">
    <property type="entry name" value="rRNA-MeTfrase_E"/>
</dbReference>
<evidence type="ECO:0000313" key="13">
    <source>
        <dbReference type="EMBL" id="KAK9837513.1"/>
    </source>
</evidence>
<comment type="subcellular location">
    <subcellularLocation>
        <location evidence="1 8">Nucleus</location>
        <location evidence="1 8">Nucleolus</location>
    </subcellularLocation>
</comment>
<feature type="binding site" evidence="8">
    <location>
        <position position="116"/>
    </location>
    <ligand>
        <name>S-adenosyl-L-methionine</name>
        <dbReference type="ChEBI" id="CHEBI:59789"/>
    </ligand>
</feature>
<evidence type="ECO:0000259" key="10">
    <source>
        <dbReference type="Pfam" id="PF01728"/>
    </source>
</evidence>
<keyword evidence="7 8" id="KW-0539">Nucleus</keyword>
<dbReference type="HAMAP" id="MF_01547">
    <property type="entry name" value="RNA_methyltr_E"/>
    <property type="match status" value="1"/>
</dbReference>
<feature type="region of interest" description="Disordered" evidence="9">
    <location>
        <begin position="438"/>
        <end position="486"/>
    </location>
</feature>
<dbReference type="FunFam" id="3.40.50.150:FF:000004">
    <property type="entry name" value="AdoMet-dependent rRNA methyltransferase SPB1"/>
    <property type="match status" value="1"/>
</dbReference>
<dbReference type="HAMAP" id="MF_03163">
    <property type="entry name" value="RNA_methyltr_E_SPB1"/>
    <property type="match status" value="1"/>
</dbReference>
<feature type="domain" description="DUF3381" evidence="12">
    <location>
        <begin position="236"/>
        <end position="405"/>
    </location>
</feature>
<feature type="binding site" evidence="8">
    <location>
        <position position="75"/>
    </location>
    <ligand>
        <name>S-adenosyl-L-methionine</name>
        <dbReference type="ChEBI" id="CHEBI:59789"/>
    </ligand>
</feature>
<dbReference type="InterPro" id="IPR028589">
    <property type="entry name" value="SPB1-like"/>
</dbReference>
<organism evidence="13 14">
    <name type="scientific">Elliptochloris bilobata</name>
    <dbReference type="NCBI Taxonomy" id="381761"/>
    <lineage>
        <taxon>Eukaryota</taxon>
        <taxon>Viridiplantae</taxon>
        <taxon>Chlorophyta</taxon>
        <taxon>core chlorophytes</taxon>
        <taxon>Trebouxiophyceae</taxon>
        <taxon>Trebouxiophyceae incertae sedis</taxon>
        <taxon>Elliptochloris clade</taxon>
        <taxon>Elliptochloris</taxon>
    </lineage>
</organism>
<dbReference type="GO" id="GO:0000466">
    <property type="term" value="P:maturation of 5.8S rRNA from tricistronic rRNA transcript (SSU-rRNA, 5.8S rRNA, LSU-rRNA)"/>
    <property type="evidence" value="ECO:0007669"/>
    <property type="project" value="TreeGrafter"/>
</dbReference>
<keyword evidence="14" id="KW-1185">Reference proteome</keyword>
<evidence type="ECO:0000256" key="9">
    <source>
        <dbReference type="SAM" id="MobiDB-lite"/>
    </source>
</evidence>
<name>A0AAW1RVR9_9CHLO</name>
<sequence>MVKKTKGKHRLDKFYHLAKEQGFRSRAAFKLIQLNRQFHFLDKCRSVVDLCAAPGGWLQVAAKTLPVSSLVVGVDLVPIRAVRGARTLVGDITTQKTRQAIKKETAGERVECVLHDGAPNVGGAWASEAYSQAALVLEALRLATDVLARGGAFVTKVFRSKDYNALLYAFKQLFERVEATKPAASRNTSAEIFVVCLNYKAPAKIDPRLLDPKHLFQEVADAPKVMGPDALLRAKVKQKRWREGYEEGAATTHRAAPAAAFIASDAPIEMLGQFSQFALEGPAAVVASGEGGLATAAAVAAHPATTAEVRALCADLQVLGRSEFKQLLKWRLLLKRDFALQEAAAAKAAVAAEPGGEAGGGEGEEEEDEEEAVLAEMDAVRRKEELKRRREKKKRLEGKKKARVRAAQLALGEGAGEVGDEALFSLAALRSARAAAELGEVPAPDDEAAAADSDSDAEGVAGRAAEASGDENSDDEGRRYEMETEEALEDAYQSYLERRGAREAAARVAAAKRARLGDGGELAEDDDNGGAPGLAGRASGEAEPSRGGKEEEEEEPGGGLLVRLDEGRAGRKASAAAVAAQWFAQFDDPDLAAEDDAADERGAARAGAGRAEEVGAGFEEVPVEASSSSDDSGDEDGNAGADSGSDAGLLDLDDQGRAEVLALARKMRKKRARTDVLDGAYHRFSFHDDNLPRWFYEDEKRHMLPPALVSREEVEEEKARLRAIDARPIKKVAEAKQRKRKRLQVRLDSARAKAEAVMGQADLSERGKAQEVEKLYARARAGRGGKKAKPTRAQREHGKQKGPRLDARLRADQRQVDAKKKKKASKGKKGGAKTGAKGGAKGGGKRGKR</sequence>
<comment type="catalytic activity">
    <reaction evidence="8">
        <text>a ribonucleotide in rRNA + S-adenosyl-L-methionine = a 2'-O-methylribonucleotide in rRNA + S-adenosyl-L-homocysteine + H(+)</text>
        <dbReference type="Rhea" id="RHEA:48628"/>
        <dbReference type="Rhea" id="RHEA-COMP:12164"/>
        <dbReference type="Rhea" id="RHEA-COMP:12165"/>
        <dbReference type="ChEBI" id="CHEBI:15378"/>
        <dbReference type="ChEBI" id="CHEBI:57856"/>
        <dbReference type="ChEBI" id="CHEBI:59789"/>
        <dbReference type="ChEBI" id="CHEBI:90675"/>
        <dbReference type="ChEBI" id="CHEBI:90676"/>
    </reaction>
</comment>
<reference evidence="13 14" key="1">
    <citation type="journal article" date="2024" name="Nat. Commun.">
        <title>Phylogenomics reveals the evolutionary origins of lichenization in chlorophyte algae.</title>
        <authorList>
            <person name="Puginier C."/>
            <person name="Libourel C."/>
            <person name="Otte J."/>
            <person name="Skaloud P."/>
            <person name="Haon M."/>
            <person name="Grisel S."/>
            <person name="Petersen M."/>
            <person name="Berrin J.G."/>
            <person name="Delaux P.M."/>
            <person name="Dal Grande F."/>
            <person name="Keller J."/>
        </authorList>
    </citation>
    <scope>NUCLEOTIDE SEQUENCE [LARGE SCALE GENOMIC DNA]</scope>
    <source>
        <strain evidence="13 14">SAG 245.80</strain>
    </source>
</reference>
<evidence type="ECO:0000256" key="2">
    <source>
        <dbReference type="ARBA" id="ARBA00022517"/>
    </source>
</evidence>